<keyword evidence="5" id="KW-1185">Reference proteome</keyword>
<feature type="compositionally biased region" description="Polar residues" evidence="1">
    <location>
        <begin position="800"/>
        <end position="815"/>
    </location>
</feature>
<dbReference type="Proteomes" id="UP000596742">
    <property type="component" value="Unassembled WGS sequence"/>
</dbReference>
<feature type="region of interest" description="Disordered" evidence="1">
    <location>
        <begin position="697"/>
        <end position="728"/>
    </location>
</feature>
<feature type="compositionally biased region" description="Basic residues" evidence="1">
    <location>
        <begin position="697"/>
        <end position="706"/>
    </location>
</feature>
<organism evidence="4 5">
    <name type="scientific">Mytilus galloprovincialis</name>
    <name type="common">Mediterranean mussel</name>
    <dbReference type="NCBI Taxonomy" id="29158"/>
    <lineage>
        <taxon>Eukaryota</taxon>
        <taxon>Metazoa</taxon>
        <taxon>Spiralia</taxon>
        <taxon>Lophotrochozoa</taxon>
        <taxon>Mollusca</taxon>
        <taxon>Bivalvia</taxon>
        <taxon>Autobranchia</taxon>
        <taxon>Pteriomorphia</taxon>
        <taxon>Mytilida</taxon>
        <taxon>Mytiloidea</taxon>
        <taxon>Mytilidae</taxon>
        <taxon>Mytilinae</taxon>
        <taxon>Mytilus</taxon>
    </lineage>
</organism>
<name>A0A8B6E102_MYTGA</name>
<evidence type="ECO:0000313" key="4">
    <source>
        <dbReference type="EMBL" id="VDI27421.1"/>
    </source>
</evidence>
<feature type="compositionally biased region" description="Low complexity" evidence="1">
    <location>
        <begin position="270"/>
        <end position="288"/>
    </location>
</feature>
<dbReference type="InterPro" id="IPR055470">
    <property type="entry name" value="DUF7042"/>
</dbReference>
<dbReference type="AlphaFoldDB" id="A0A8B6E102"/>
<protein>
    <recommendedName>
        <fullName evidence="3">DUF7042 domain-containing protein</fullName>
    </recommendedName>
</protein>
<comment type="caution">
    <text evidence="4">The sequence shown here is derived from an EMBL/GenBank/DDBJ whole genome shotgun (WGS) entry which is preliminary data.</text>
</comment>
<gene>
    <name evidence="4" type="ORF">MGAL_10B001685</name>
</gene>
<dbReference type="Pfam" id="PF23069">
    <property type="entry name" value="DUF7042"/>
    <property type="match status" value="1"/>
</dbReference>
<feature type="compositionally biased region" description="Low complexity" evidence="1">
    <location>
        <begin position="298"/>
        <end position="307"/>
    </location>
</feature>
<feature type="non-terminal residue" evidence="4">
    <location>
        <position position="1"/>
    </location>
</feature>
<dbReference type="OrthoDB" id="6126539at2759"/>
<keyword evidence="2" id="KW-1133">Transmembrane helix</keyword>
<feature type="region of interest" description="Disordered" evidence="1">
    <location>
        <begin position="772"/>
        <end position="865"/>
    </location>
</feature>
<dbReference type="EMBL" id="UYJE01004356">
    <property type="protein sequence ID" value="VDI27421.1"/>
    <property type="molecule type" value="Genomic_DNA"/>
</dbReference>
<evidence type="ECO:0000313" key="5">
    <source>
        <dbReference type="Proteomes" id="UP000596742"/>
    </source>
</evidence>
<feature type="domain" description="DUF7042" evidence="3">
    <location>
        <begin position="143"/>
        <end position="260"/>
    </location>
</feature>
<keyword evidence="2" id="KW-0812">Transmembrane</keyword>
<feature type="compositionally biased region" description="Basic and acidic residues" evidence="1">
    <location>
        <begin position="787"/>
        <end position="799"/>
    </location>
</feature>
<feature type="compositionally biased region" description="Polar residues" evidence="1">
    <location>
        <begin position="854"/>
        <end position="865"/>
    </location>
</feature>
<evidence type="ECO:0000256" key="1">
    <source>
        <dbReference type="SAM" id="MobiDB-lite"/>
    </source>
</evidence>
<feature type="compositionally biased region" description="Low complexity" evidence="1">
    <location>
        <begin position="716"/>
        <end position="728"/>
    </location>
</feature>
<proteinExistence type="predicted"/>
<reference evidence="4" key="1">
    <citation type="submission" date="2018-11" db="EMBL/GenBank/DDBJ databases">
        <authorList>
            <person name="Alioto T."/>
            <person name="Alioto T."/>
        </authorList>
    </citation>
    <scope>NUCLEOTIDE SEQUENCE</scope>
</reference>
<keyword evidence="2" id="KW-0472">Membrane</keyword>
<feature type="transmembrane region" description="Helical" evidence="2">
    <location>
        <begin position="319"/>
        <end position="344"/>
    </location>
</feature>
<feature type="region of interest" description="Disordered" evidence="1">
    <location>
        <begin position="264"/>
        <end position="307"/>
    </location>
</feature>
<accession>A0A8B6E102</accession>
<evidence type="ECO:0000259" key="3">
    <source>
        <dbReference type="Pfam" id="PF23069"/>
    </source>
</evidence>
<sequence length="865" mass="97084">NGCTFDSGLIGTWNSNAYGTITITSNTLTLGEHAFQINGKSSTDWTCFNDATSPYIILQSELFNYFSTSSYTYICMNIQAENSNSHYFYMHSPTNNQFSNERINVYAATATPGNPAAALCTETPSTAEFISMVKIGSEENALTDCPYPLHRNFTYIFNEGSGDKCATNSFISACPGQQEMNFDYTKCAERIAYSSEGRIGCVATIDDGSGTLYTSLYNYDASVNGLTTFRFTCAAVQGVTSGDVQVSYAQKRCDADQSYSSLPSDGALLTLTPNETTTTTEEATTTEEVTTENDETTTETSTTTTESPIPILTTDSVNVGAIIGGVLGAILFIILLLLLVLYCIHRHKVVAKQRAIIDRRLKLFKIKQAQGLDDDDRILNEPSLDPDFSHYWEAPKQERIPPVEKKSITKDMMSQTELQKERKKIIPPLPEPQTPTPKYLPWPWRTAKRASNKSAFQSQTDLRKFGPIPETTKECVDLADYTVSKYGLRYDDTGVDGVNDKISRPPTRFMPISNSERNMSLSRTSILSRSSSVASLHRSQSLFDLQTPTPRRIQLSRASSLKSLVTERTQTHVLMSIKEKKVNYKKEIPSIVKKNDASVRPVPHYMFPIRSNSLTKFEKAQFQNPLAQPLRRSYTLLRPMPNKNHKVENIEVRKKPKKKKMNKKKKSPYTVIPTPVRQITLIPLTRKNVTNNKVRPLKLKPKHRPPKTTETNFVVESPSTKSPKTTESIFTQSPDTIISTVNVETLHDNTEYQTVSEATQYANNNVEQIKADNSEFQDSGISADESSLDKQQSEYEQNTRTENGQTSTHDLNQSMRESEQLKLLSMNLPLKQDSTGIEKDGKHKKEALKLPLLQTKQNTSTHPWR</sequence>
<evidence type="ECO:0000256" key="2">
    <source>
        <dbReference type="SAM" id="Phobius"/>
    </source>
</evidence>